<dbReference type="PANTHER" id="PTHR34136:SF1">
    <property type="entry name" value="UDP-N-ACETYL-D-MANNOSAMINURONIC ACID TRANSFERASE"/>
    <property type="match status" value="1"/>
</dbReference>
<dbReference type="InterPro" id="IPR004629">
    <property type="entry name" value="WecG_TagA_CpsF"/>
</dbReference>
<comment type="caution">
    <text evidence="3">The sequence shown here is derived from an EMBL/GenBank/DDBJ whole genome shotgun (WGS) entry which is preliminary data.</text>
</comment>
<keyword evidence="4" id="KW-1185">Reference proteome</keyword>
<dbReference type="RefSeq" id="WP_068380278.1">
    <property type="nucleotide sequence ID" value="NZ_LSNE01000011.1"/>
</dbReference>
<dbReference type="EMBL" id="LSNE01000011">
    <property type="protein sequence ID" value="KXI27223.1"/>
    <property type="molecule type" value="Genomic_DNA"/>
</dbReference>
<dbReference type="Pfam" id="PF03808">
    <property type="entry name" value="Glyco_tran_WecG"/>
    <property type="match status" value="1"/>
</dbReference>
<dbReference type="PANTHER" id="PTHR34136">
    <property type="match status" value="1"/>
</dbReference>
<keyword evidence="1" id="KW-0328">Glycosyltransferase</keyword>
<evidence type="ECO:0008006" key="5">
    <source>
        <dbReference type="Google" id="ProtNLM"/>
    </source>
</evidence>
<evidence type="ECO:0000256" key="1">
    <source>
        <dbReference type="ARBA" id="ARBA00022676"/>
    </source>
</evidence>
<evidence type="ECO:0000313" key="3">
    <source>
        <dbReference type="EMBL" id="KXI27223.1"/>
    </source>
</evidence>
<name>A0A148KLM3_9ALTE</name>
<dbReference type="STRING" id="1799789.AX660_21050"/>
<sequence>MEEIVMTHFLGLNISDVPIEKVIDKLFSGEFSNKILVTPNVDHIVRYHKEPSFREVYDKADIYLNDSRILKLLSNNKIHNVVPGSDLTQCIFERLDTEKKNVVIIGATENDILAVKEKYRTRTITHIEPSFGFINRPDEITSIVTKCLTYPNSLYFVCVGSPQQEKLALALRDAGVKGEFLCVGASILFLSGAEKRAPKIIQKLSLEWAFRLLQSPKRLWKRYLIDGPYIFILVLRHSFRRK</sequence>
<organism evidence="3 4">
    <name type="scientific">Paraglaciecola hydrolytica</name>
    <dbReference type="NCBI Taxonomy" id="1799789"/>
    <lineage>
        <taxon>Bacteria</taxon>
        <taxon>Pseudomonadati</taxon>
        <taxon>Pseudomonadota</taxon>
        <taxon>Gammaproteobacteria</taxon>
        <taxon>Alteromonadales</taxon>
        <taxon>Alteromonadaceae</taxon>
        <taxon>Paraglaciecola</taxon>
    </lineage>
</organism>
<protein>
    <recommendedName>
        <fullName evidence="5">Glycosyl transferase</fullName>
    </recommendedName>
</protein>
<gene>
    <name evidence="3" type="ORF">AX660_21050</name>
</gene>
<accession>A0A148KLM3</accession>
<dbReference type="NCBIfam" id="TIGR00696">
    <property type="entry name" value="wecG_tagA_cpsF"/>
    <property type="match status" value="1"/>
</dbReference>
<dbReference type="Proteomes" id="UP000070299">
    <property type="component" value="Unassembled WGS sequence"/>
</dbReference>
<evidence type="ECO:0000256" key="2">
    <source>
        <dbReference type="ARBA" id="ARBA00022679"/>
    </source>
</evidence>
<dbReference type="GO" id="GO:0016758">
    <property type="term" value="F:hexosyltransferase activity"/>
    <property type="evidence" value="ECO:0007669"/>
    <property type="project" value="TreeGrafter"/>
</dbReference>
<dbReference type="OrthoDB" id="9808602at2"/>
<proteinExistence type="predicted"/>
<dbReference type="AlphaFoldDB" id="A0A148KLM3"/>
<evidence type="ECO:0000313" key="4">
    <source>
        <dbReference type="Proteomes" id="UP000070299"/>
    </source>
</evidence>
<reference evidence="4" key="1">
    <citation type="submission" date="2016-02" db="EMBL/GenBank/DDBJ databases">
        <authorList>
            <person name="Schultz-Johansen M."/>
            <person name="Glaring M.A."/>
            <person name="Bech P.K."/>
            <person name="Stougaard P."/>
        </authorList>
    </citation>
    <scope>NUCLEOTIDE SEQUENCE [LARGE SCALE GENOMIC DNA]</scope>
    <source>
        <strain evidence="4">S66</strain>
    </source>
</reference>
<keyword evidence="2" id="KW-0808">Transferase</keyword>
<dbReference type="CDD" id="cd06533">
    <property type="entry name" value="Glyco_transf_WecG_TagA"/>
    <property type="match status" value="1"/>
</dbReference>